<dbReference type="Gene3D" id="1.10.287.1260">
    <property type="match status" value="1"/>
</dbReference>
<dbReference type="PANTHER" id="PTHR30221">
    <property type="entry name" value="SMALL-CONDUCTANCE MECHANOSENSITIVE CHANNEL"/>
    <property type="match status" value="1"/>
</dbReference>
<evidence type="ECO:0000259" key="6">
    <source>
        <dbReference type="Pfam" id="PF00924"/>
    </source>
</evidence>
<evidence type="ECO:0000313" key="7">
    <source>
        <dbReference type="EMBL" id="MBK9718165.1"/>
    </source>
</evidence>
<evidence type="ECO:0000313" key="8">
    <source>
        <dbReference type="Proteomes" id="UP000808349"/>
    </source>
</evidence>
<evidence type="ECO:0000256" key="3">
    <source>
        <dbReference type="ARBA" id="ARBA00022989"/>
    </source>
</evidence>
<evidence type="ECO:0000256" key="2">
    <source>
        <dbReference type="ARBA" id="ARBA00022692"/>
    </source>
</evidence>
<comment type="subcellular location">
    <subcellularLocation>
        <location evidence="1">Membrane</location>
    </subcellularLocation>
</comment>
<keyword evidence="2 5" id="KW-0812">Transmembrane</keyword>
<evidence type="ECO:0000256" key="5">
    <source>
        <dbReference type="SAM" id="Phobius"/>
    </source>
</evidence>
<dbReference type="EMBL" id="JADKFW010000007">
    <property type="protein sequence ID" value="MBK9718165.1"/>
    <property type="molecule type" value="Genomic_DNA"/>
</dbReference>
<dbReference type="GO" id="GO:0008381">
    <property type="term" value="F:mechanosensitive monoatomic ion channel activity"/>
    <property type="evidence" value="ECO:0007669"/>
    <property type="project" value="InterPro"/>
</dbReference>
<proteinExistence type="predicted"/>
<keyword evidence="4 5" id="KW-0472">Membrane</keyword>
<comment type="caution">
    <text evidence="7">The sequence shown here is derived from an EMBL/GenBank/DDBJ whole genome shotgun (WGS) entry which is preliminary data.</text>
</comment>
<accession>A0A9D7XEU8</accession>
<protein>
    <submittedName>
        <fullName evidence="7">Mechanosensitive ion channel</fullName>
    </submittedName>
</protein>
<dbReference type="Pfam" id="PF00924">
    <property type="entry name" value="MS_channel_2nd"/>
    <property type="match status" value="1"/>
</dbReference>
<feature type="transmembrane region" description="Helical" evidence="5">
    <location>
        <begin position="45"/>
        <end position="63"/>
    </location>
</feature>
<gene>
    <name evidence="7" type="ORF">IPO85_11760</name>
</gene>
<reference evidence="7 8" key="1">
    <citation type="submission" date="2020-10" db="EMBL/GenBank/DDBJ databases">
        <title>Connecting structure to function with the recovery of over 1000 high-quality activated sludge metagenome-assembled genomes encoding full-length rRNA genes using long-read sequencing.</title>
        <authorList>
            <person name="Singleton C.M."/>
            <person name="Petriglieri F."/>
            <person name="Kristensen J.M."/>
            <person name="Kirkegaard R.H."/>
            <person name="Michaelsen T.Y."/>
            <person name="Andersen M.H."/>
            <person name="Karst S.M."/>
            <person name="Dueholm M.S."/>
            <person name="Nielsen P.H."/>
            <person name="Albertsen M."/>
        </authorList>
    </citation>
    <scope>NUCLEOTIDE SEQUENCE [LARGE SCALE GENOMIC DNA]</scope>
    <source>
        <strain evidence="7">Ribe_18-Q3-R11-54_BAT3C.373</strain>
    </source>
</reference>
<keyword evidence="3 5" id="KW-1133">Transmembrane helix</keyword>
<feature type="transmembrane region" description="Helical" evidence="5">
    <location>
        <begin position="84"/>
        <end position="103"/>
    </location>
</feature>
<dbReference type="SUPFAM" id="SSF50182">
    <property type="entry name" value="Sm-like ribonucleoproteins"/>
    <property type="match status" value="1"/>
</dbReference>
<feature type="domain" description="Mechanosensitive ion channel MscS" evidence="6">
    <location>
        <begin position="126"/>
        <end position="191"/>
    </location>
</feature>
<organism evidence="7 8">
    <name type="scientific">Candidatus Defluviibacterium haderslevense</name>
    <dbReference type="NCBI Taxonomy" id="2981993"/>
    <lineage>
        <taxon>Bacteria</taxon>
        <taxon>Pseudomonadati</taxon>
        <taxon>Bacteroidota</taxon>
        <taxon>Saprospiria</taxon>
        <taxon>Saprospirales</taxon>
        <taxon>Saprospiraceae</taxon>
        <taxon>Candidatus Defluviibacterium</taxon>
    </lineage>
</organism>
<sequence>MVRILKFIFKLILFIFLIILKEGFFDTLKLPPAFYTPIGRSLFHFIIFWLIVNITIRFAQFIYRKRKKLGHRYSDNVIIGLQNIYYLLTGTGFIVMILGFFGIEFSKLLTSLSIIAASIAIISKELVNDVLCGIFFSFSKEVAIGDYVRIGDFKGRVVDINIYKIVLHNDDDDIIYFSNSKAYFSDIVNYTQKKIRKYVVEFAVHNQFDIPIKDLEDILNNNLNKYSEYIDFGNETLKIIGIAKDEIKYKIHFKLNQVNPKIAEDIKSKIMADIISKVHSSG</sequence>
<dbReference type="GO" id="GO:0016020">
    <property type="term" value="C:membrane"/>
    <property type="evidence" value="ECO:0007669"/>
    <property type="project" value="UniProtKB-SubCell"/>
</dbReference>
<dbReference type="InterPro" id="IPR010920">
    <property type="entry name" value="LSM_dom_sf"/>
</dbReference>
<name>A0A9D7XEU8_9BACT</name>
<dbReference type="InterPro" id="IPR006685">
    <property type="entry name" value="MscS_channel_2nd"/>
</dbReference>
<dbReference type="InterPro" id="IPR023408">
    <property type="entry name" value="MscS_beta-dom_sf"/>
</dbReference>
<evidence type="ECO:0000256" key="4">
    <source>
        <dbReference type="ARBA" id="ARBA00023136"/>
    </source>
</evidence>
<evidence type="ECO:0000256" key="1">
    <source>
        <dbReference type="ARBA" id="ARBA00004370"/>
    </source>
</evidence>
<dbReference type="InterPro" id="IPR045275">
    <property type="entry name" value="MscS_archaea/bacteria_type"/>
</dbReference>
<dbReference type="AlphaFoldDB" id="A0A9D7XEU8"/>
<dbReference type="PANTHER" id="PTHR30221:SF1">
    <property type="entry name" value="SMALL-CONDUCTANCE MECHANOSENSITIVE CHANNEL"/>
    <property type="match status" value="1"/>
</dbReference>
<feature type="transmembrane region" description="Helical" evidence="5">
    <location>
        <begin position="7"/>
        <end position="25"/>
    </location>
</feature>
<dbReference type="Proteomes" id="UP000808349">
    <property type="component" value="Unassembled WGS sequence"/>
</dbReference>
<dbReference type="Gene3D" id="2.30.30.60">
    <property type="match status" value="1"/>
</dbReference>